<keyword evidence="3" id="KW-0732">Signal</keyword>
<evidence type="ECO:0000256" key="1">
    <source>
        <dbReference type="ARBA" id="ARBA00004442"/>
    </source>
</evidence>
<comment type="similarity">
    <text evidence="2">Belongs to the SusD family.</text>
</comment>
<evidence type="ECO:0000256" key="2">
    <source>
        <dbReference type="ARBA" id="ARBA00006275"/>
    </source>
</evidence>
<name>A0AAE3RDA4_9BACT</name>
<dbReference type="InterPro" id="IPR033985">
    <property type="entry name" value="SusD-like_N"/>
</dbReference>
<evidence type="ECO:0000256" key="5">
    <source>
        <dbReference type="ARBA" id="ARBA00023237"/>
    </source>
</evidence>
<proteinExistence type="inferred from homology"/>
<dbReference type="Proteomes" id="UP001232063">
    <property type="component" value="Unassembled WGS sequence"/>
</dbReference>
<dbReference type="PROSITE" id="PS51257">
    <property type="entry name" value="PROKAR_LIPOPROTEIN"/>
    <property type="match status" value="1"/>
</dbReference>
<protein>
    <submittedName>
        <fullName evidence="8">RagB/SusD family nutrient uptake outer membrane protein</fullName>
    </submittedName>
</protein>
<evidence type="ECO:0000313" key="9">
    <source>
        <dbReference type="Proteomes" id="UP001232063"/>
    </source>
</evidence>
<keyword evidence="5" id="KW-0998">Cell outer membrane</keyword>
<comment type="subcellular location">
    <subcellularLocation>
        <location evidence="1">Cell outer membrane</location>
    </subcellularLocation>
</comment>
<dbReference type="RefSeq" id="WP_314519499.1">
    <property type="nucleotide sequence ID" value="NZ_JASJOU010000023.1"/>
</dbReference>
<evidence type="ECO:0000256" key="3">
    <source>
        <dbReference type="ARBA" id="ARBA00022729"/>
    </source>
</evidence>
<dbReference type="Pfam" id="PF07980">
    <property type="entry name" value="SusD_RagB"/>
    <property type="match status" value="1"/>
</dbReference>
<evidence type="ECO:0000259" key="6">
    <source>
        <dbReference type="Pfam" id="PF07980"/>
    </source>
</evidence>
<gene>
    <name evidence="8" type="ORF">QNI22_38055</name>
</gene>
<accession>A0AAE3RDA4</accession>
<organism evidence="8 9">
    <name type="scientific">Xanthocytophaga agilis</name>
    <dbReference type="NCBI Taxonomy" id="3048010"/>
    <lineage>
        <taxon>Bacteria</taxon>
        <taxon>Pseudomonadati</taxon>
        <taxon>Bacteroidota</taxon>
        <taxon>Cytophagia</taxon>
        <taxon>Cytophagales</taxon>
        <taxon>Rhodocytophagaceae</taxon>
        <taxon>Xanthocytophaga</taxon>
    </lineage>
</organism>
<evidence type="ECO:0000259" key="7">
    <source>
        <dbReference type="Pfam" id="PF14322"/>
    </source>
</evidence>
<dbReference type="Pfam" id="PF14322">
    <property type="entry name" value="SusD-like_3"/>
    <property type="match status" value="1"/>
</dbReference>
<dbReference type="InterPro" id="IPR011990">
    <property type="entry name" value="TPR-like_helical_dom_sf"/>
</dbReference>
<reference evidence="8" key="1">
    <citation type="submission" date="2023-05" db="EMBL/GenBank/DDBJ databases">
        <authorList>
            <person name="Zhang X."/>
        </authorList>
    </citation>
    <scope>NUCLEOTIDE SEQUENCE</scope>
    <source>
        <strain evidence="8">BD1B2-1</strain>
    </source>
</reference>
<dbReference type="AlphaFoldDB" id="A0AAE3RDA4"/>
<feature type="domain" description="RagB/SusD" evidence="6">
    <location>
        <begin position="271"/>
        <end position="539"/>
    </location>
</feature>
<dbReference type="GO" id="GO:0009279">
    <property type="term" value="C:cell outer membrane"/>
    <property type="evidence" value="ECO:0007669"/>
    <property type="project" value="UniProtKB-SubCell"/>
</dbReference>
<comment type="caution">
    <text evidence="8">The sequence shown here is derived from an EMBL/GenBank/DDBJ whole genome shotgun (WGS) entry which is preliminary data.</text>
</comment>
<sequence>MKFSTLHKYFIVGILGISACTRLYDVSYNQIIAGQFNPTTSDIAALVGAAYTNWRDVLQQWNGLFRIQEVSADQLVIPSRPNGWVDGGIYRRIHEHKWTPDDDITIQTWGRSFAGITNCNRIIYQIESGGIPITDAKEATLAELKVLRASYYYVLCDLYGNVPIITKFDLPEGQLPEQNTRKEVYEFIVKEITDNLPLLSEDNNQSTYGRFNKWAAHALLAKVYLNAEVYSGTAAWDKCIEQCDAVINSGAGFALEANQKDVFQTENETSKEIIFALPFDEKYVTAWNSFSIHMETLQPSNQATYNLQFTPWGGICAIPQFIDTFDPDDSRLKNNWIQGQQYSSSGVALKSTLGAYAGQPLSFINELPGVDQSEEVHGFRLGKFEIADNSTVNLSNDWPLLRYADVLMMKAESLLRTGKADDAATLVTQVRARNFTSNPAKATVTGADLMKGSSYDYGLRNHLTSTDEGGADIQYGRFLDELGWEFAQEGRRRQDLIRFGVFTNKSWLSHSPNGDYRTLLPIPRPEIAKNGNLSQNSGY</sequence>
<dbReference type="EMBL" id="JASJOU010000023">
    <property type="protein sequence ID" value="MDJ1506517.1"/>
    <property type="molecule type" value="Genomic_DNA"/>
</dbReference>
<feature type="domain" description="SusD-like N-terminal" evidence="7">
    <location>
        <begin position="92"/>
        <end position="225"/>
    </location>
</feature>
<keyword evidence="9" id="KW-1185">Reference proteome</keyword>
<dbReference type="Gene3D" id="1.25.40.390">
    <property type="match status" value="1"/>
</dbReference>
<evidence type="ECO:0000313" key="8">
    <source>
        <dbReference type="EMBL" id="MDJ1506517.1"/>
    </source>
</evidence>
<keyword evidence="4" id="KW-0472">Membrane</keyword>
<evidence type="ECO:0000256" key="4">
    <source>
        <dbReference type="ARBA" id="ARBA00023136"/>
    </source>
</evidence>
<dbReference type="InterPro" id="IPR012944">
    <property type="entry name" value="SusD_RagB_dom"/>
</dbReference>
<dbReference type="SUPFAM" id="SSF48452">
    <property type="entry name" value="TPR-like"/>
    <property type="match status" value="1"/>
</dbReference>